<gene>
    <name evidence="2" type="ORF">HB662_01465</name>
</gene>
<comment type="caution">
    <text evidence="2">The sequence shown here is derived from an EMBL/GenBank/DDBJ whole genome shotgun (WGS) entry which is preliminary data.</text>
</comment>
<evidence type="ECO:0000313" key="3">
    <source>
        <dbReference type="Proteomes" id="UP000765160"/>
    </source>
</evidence>
<evidence type="ECO:0000313" key="2">
    <source>
        <dbReference type="EMBL" id="NKE43427.1"/>
    </source>
</evidence>
<dbReference type="RefSeq" id="WP_168046409.1">
    <property type="nucleotide sequence ID" value="NZ_JAATJR010000001.1"/>
</dbReference>
<keyword evidence="1" id="KW-0175">Coiled coil</keyword>
<accession>A0ABX1ES72</accession>
<sequence>MMEMTMDIKALLGMRPKADTVAALESSLAETLAAVSAKKVIVAEMEARSGTVLLDASPDDVERHEEAIAVERQQIRRMERMAAELPARIKAAAERDARAELDAERRAAEALAERGAKLVLEVEQAGAGLFRLVEDHDKLVAQVQRTNQKLREAGRAADCVAMPTQRVWPNNQVGFMGDSGRPTLLKPLLVVPGPRGAHKDLDYYMKSIDAAKVAPPVDLPLA</sequence>
<name>A0ABX1ES72_9PROT</name>
<dbReference type="Proteomes" id="UP000765160">
    <property type="component" value="Unassembled WGS sequence"/>
</dbReference>
<proteinExistence type="predicted"/>
<dbReference type="EMBL" id="JAAVTX010000001">
    <property type="protein sequence ID" value="NKE43427.1"/>
    <property type="molecule type" value="Genomic_DNA"/>
</dbReference>
<evidence type="ECO:0000256" key="1">
    <source>
        <dbReference type="SAM" id="Coils"/>
    </source>
</evidence>
<protein>
    <submittedName>
        <fullName evidence="2">Uncharacterized protein</fullName>
    </submittedName>
</protein>
<reference evidence="2 3" key="1">
    <citation type="submission" date="2020-03" db="EMBL/GenBank/DDBJ databases">
        <title>Roseomonas selenitidurans sp. nov. isolated from soil.</title>
        <authorList>
            <person name="Liu H."/>
        </authorList>
    </citation>
    <scope>NUCLEOTIDE SEQUENCE [LARGE SCALE GENOMIC DNA]</scope>
    <source>
        <strain evidence="2 3">JCM 15073</strain>
    </source>
</reference>
<keyword evidence="3" id="KW-1185">Reference proteome</keyword>
<feature type="coiled-coil region" evidence="1">
    <location>
        <begin position="61"/>
        <end position="153"/>
    </location>
</feature>
<organism evidence="2 3">
    <name type="scientific">Falsiroseomonas frigidaquae</name>
    <dbReference type="NCBI Taxonomy" id="487318"/>
    <lineage>
        <taxon>Bacteria</taxon>
        <taxon>Pseudomonadati</taxon>
        <taxon>Pseudomonadota</taxon>
        <taxon>Alphaproteobacteria</taxon>
        <taxon>Acetobacterales</taxon>
        <taxon>Roseomonadaceae</taxon>
        <taxon>Falsiroseomonas</taxon>
    </lineage>
</organism>